<dbReference type="Gene3D" id="3.80.10.10">
    <property type="entry name" value="Ribonuclease Inhibitor"/>
    <property type="match status" value="1"/>
</dbReference>
<dbReference type="EMBL" id="JAAAXW010000021">
    <property type="protein sequence ID" value="KAF9549188.1"/>
    <property type="molecule type" value="Genomic_DNA"/>
</dbReference>
<evidence type="ECO:0008006" key="3">
    <source>
        <dbReference type="Google" id="ProtNLM"/>
    </source>
</evidence>
<dbReference type="AlphaFoldDB" id="A0A9P6FE14"/>
<sequence>MDAACARFFKATELVAMVAMLLPKKSIVHLMLTSKRLNRISSPYLYHTLDLTCLHKALCTSPDALLALSACSRSVRNITMPDDFFFQYYRGIITLQDLQHTVSGTSPSRPPWLPPVDFRTTLVVPFPPMSDLQALSCSTSRYFTSDTSALTVLYNNGGYLAQVCYVVQLSPRLTRLTLHGLPMSCMDDINLLARTLTSLTQLQELHTSLLSAVDVLDHTIPTIFFSLPQSIRVLDLDLCEQFTDPATFDRGVRMTQGPVSRRQEPLLQLTHWQVQTVQGFTDDTFRSMIQQCPALVQMEMPRIRSILKIVRPSLAQFIINHCPSLHTLNWGIDTYGLLEHKVMAIMNAMPQDTLRALKFKEFIDRTGELGEAIERHAASLTTIVIDYAELTEDTIQTILIDCEALEVFDIETESCYPSDGEIHLVNLVAVPWAPTRLRTLKLIVNIGDTGILKSPLYLRDAPVLLSDEEQDQLSFLEILYGQIGMLTELEHLSLIISAPNDDLEDEEEDDEDLTNWNRYVFPGMLTLDGDKTKGLPGYLGLLSGLKKLKILEGFVNVSTKETKATMGWKEVEWIRENWPRLKKAEFFGVRSEIRPCFAWLEEQMPGLNMRSSLH</sequence>
<name>A0A9P6FE14_9FUNG</name>
<evidence type="ECO:0000313" key="2">
    <source>
        <dbReference type="Proteomes" id="UP000723463"/>
    </source>
</evidence>
<keyword evidence="2" id="KW-1185">Reference proteome</keyword>
<dbReference type="InterPro" id="IPR032675">
    <property type="entry name" value="LRR_dom_sf"/>
</dbReference>
<reference evidence="1" key="1">
    <citation type="journal article" date="2020" name="Fungal Divers.">
        <title>Resolving the Mortierellaceae phylogeny through synthesis of multi-gene phylogenetics and phylogenomics.</title>
        <authorList>
            <person name="Vandepol N."/>
            <person name="Liber J."/>
            <person name="Desiro A."/>
            <person name="Na H."/>
            <person name="Kennedy M."/>
            <person name="Barry K."/>
            <person name="Grigoriev I.V."/>
            <person name="Miller A.N."/>
            <person name="O'Donnell K."/>
            <person name="Stajich J.E."/>
            <person name="Bonito G."/>
        </authorList>
    </citation>
    <scope>NUCLEOTIDE SEQUENCE</scope>
    <source>
        <strain evidence="1">NRRL 2591</strain>
    </source>
</reference>
<protein>
    <recommendedName>
        <fullName evidence="3">F-box domain-containing protein</fullName>
    </recommendedName>
</protein>
<comment type="caution">
    <text evidence="1">The sequence shown here is derived from an EMBL/GenBank/DDBJ whole genome shotgun (WGS) entry which is preliminary data.</text>
</comment>
<dbReference type="SUPFAM" id="SSF52047">
    <property type="entry name" value="RNI-like"/>
    <property type="match status" value="1"/>
</dbReference>
<proteinExistence type="predicted"/>
<dbReference type="Proteomes" id="UP000723463">
    <property type="component" value="Unassembled WGS sequence"/>
</dbReference>
<organism evidence="1 2">
    <name type="scientific">Mortierella hygrophila</name>
    <dbReference type="NCBI Taxonomy" id="979708"/>
    <lineage>
        <taxon>Eukaryota</taxon>
        <taxon>Fungi</taxon>
        <taxon>Fungi incertae sedis</taxon>
        <taxon>Mucoromycota</taxon>
        <taxon>Mortierellomycotina</taxon>
        <taxon>Mortierellomycetes</taxon>
        <taxon>Mortierellales</taxon>
        <taxon>Mortierellaceae</taxon>
        <taxon>Mortierella</taxon>
    </lineage>
</organism>
<accession>A0A9P6FE14</accession>
<evidence type="ECO:0000313" key="1">
    <source>
        <dbReference type="EMBL" id="KAF9549188.1"/>
    </source>
</evidence>
<gene>
    <name evidence="1" type="ORF">EC957_004488</name>
</gene>